<evidence type="ECO:0000313" key="3">
    <source>
        <dbReference type="EMBL" id="PMD48843.1"/>
    </source>
</evidence>
<evidence type="ECO:0000259" key="2">
    <source>
        <dbReference type="Pfam" id="PF20150"/>
    </source>
</evidence>
<reference evidence="3 4" key="1">
    <citation type="submission" date="2016-04" db="EMBL/GenBank/DDBJ databases">
        <title>A degradative enzymes factory behind the ericoid mycorrhizal symbiosis.</title>
        <authorList>
            <consortium name="DOE Joint Genome Institute"/>
            <person name="Martino E."/>
            <person name="Morin E."/>
            <person name="Grelet G."/>
            <person name="Kuo A."/>
            <person name="Kohler A."/>
            <person name="Daghino S."/>
            <person name="Barry K."/>
            <person name="Choi C."/>
            <person name="Cichocki N."/>
            <person name="Clum A."/>
            <person name="Copeland A."/>
            <person name="Hainaut M."/>
            <person name="Haridas S."/>
            <person name="Labutti K."/>
            <person name="Lindquist E."/>
            <person name="Lipzen A."/>
            <person name="Khouja H.-R."/>
            <person name="Murat C."/>
            <person name="Ohm R."/>
            <person name="Olson A."/>
            <person name="Spatafora J."/>
            <person name="Veneault-Fourrey C."/>
            <person name="Henrissat B."/>
            <person name="Grigoriev I."/>
            <person name="Martin F."/>
            <person name="Perotto S."/>
        </authorList>
    </citation>
    <scope>NUCLEOTIDE SEQUENCE [LARGE SCALE GENOMIC DNA]</scope>
    <source>
        <strain evidence="3 4">F</strain>
    </source>
</reference>
<gene>
    <name evidence="3" type="ORF">L207DRAFT_522169</name>
</gene>
<evidence type="ECO:0000256" key="1">
    <source>
        <dbReference type="SAM" id="MobiDB-lite"/>
    </source>
</evidence>
<keyword evidence="4" id="KW-1185">Reference proteome</keyword>
<feature type="compositionally biased region" description="Basic and acidic residues" evidence="1">
    <location>
        <begin position="328"/>
        <end position="341"/>
    </location>
</feature>
<sequence length="414" mass="47745">MALDSTNIETEGELKWFAEMPAQVKENIWRYFIPAGRVVDIVYCKYEDRFFSFGAIVPTVLHVCQESRRIGLQVYTLCFGTKSHAPSIPFDFSADCLLFDDWLAGVEISTQDLSTTLSCQENLKSLIGPMGQLEQSKIHRIAFTSDLYKFDRPEEFTRGLKFLYQTFPTLDFLVLVIENDRSPYASGVIEFYNSEATDYCCDACFSGLQAWVFGTVKRLGTVCKFSHCELFPRLQPKIEVRFRGVYRGVKQPWRDPSERRPAVKSSHLRDELLRVEEHTELDSYNQTRDEDIKQHPDEESVKLEHDVGSSKEDSKVAKIKVEEEESEKLEHDVGSSKKDSKVTTIKVEEEESNFMDIERSELDVHDDYEDCWPYGETPVHYTEANELAAELSQLYAEKSYAPPPSMLGSQRHWH</sequence>
<name>A0A2J6SDJ7_HYAVF</name>
<feature type="compositionally biased region" description="Basic and acidic residues" evidence="1">
    <location>
        <begin position="279"/>
        <end position="321"/>
    </location>
</feature>
<dbReference type="OrthoDB" id="3513892at2759"/>
<dbReference type="Pfam" id="PF20150">
    <property type="entry name" value="2EXR"/>
    <property type="match status" value="1"/>
</dbReference>
<evidence type="ECO:0000313" key="4">
    <source>
        <dbReference type="Proteomes" id="UP000235786"/>
    </source>
</evidence>
<dbReference type="PANTHER" id="PTHR35910">
    <property type="entry name" value="2EXR DOMAIN-CONTAINING PROTEIN"/>
    <property type="match status" value="1"/>
</dbReference>
<dbReference type="PANTHER" id="PTHR35910:SF6">
    <property type="entry name" value="2EXR DOMAIN-CONTAINING PROTEIN"/>
    <property type="match status" value="1"/>
</dbReference>
<dbReference type="EMBL" id="KZ613937">
    <property type="protein sequence ID" value="PMD48843.1"/>
    <property type="molecule type" value="Genomic_DNA"/>
</dbReference>
<feature type="domain" description="2EXR" evidence="2">
    <location>
        <begin position="16"/>
        <end position="97"/>
    </location>
</feature>
<organism evidence="3 4">
    <name type="scientific">Hyaloscypha variabilis (strain UAMH 11265 / GT02V1 / F)</name>
    <name type="common">Meliniomyces variabilis</name>
    <dbReference type="NCBI Taxonomy" id="1149755"/>
    <lineage>
        <taxon>Eukaryota</taxon>
        <taxon>Fungi</taxon>
        <taxon>Dikarya</taxon>
        <taxon>Ascomycota</taxon>
        <taxon>Pezizomycotina</taxon>
        <taxon>Leotiomycetes</taxon>
        <taxon>Helotiales</taxon>
        <taxon>Hyaloscyphaceae</taxon>
        <taxon>Hyaloscypha</taxon>
        <taxon>Hyaloscypha variabilis</taxon>
    </lineage>
</organism>
<proteinExistence type="predicted"/>
<dbReference type="Proteomes" id="UP000235786">
    <property type="component" value="Unassembled WGS sequence"/>
</dbReference>
<accession>A0A2J6SDJ7</accession>
<protein>
    <recommendedName>
        <fullName evidence="2">2EXR domain-containing protein</fullName>
    </recommendedName>
</protein>
<dbReference type="InterPro" id="IPR045518">
    <property type="entry name" value="2EXR"/>
</dbReference>
<feature type="region of interest" description="Disordered" evidence="1">
    <location>
        <begin position="279"/>
        <end position="342"/>
    </location>
</feature>
<dbReference type="AlphaFoldDB" id="A0A2J6SDJ7"/>